<evidence type="ECO:0000313" key="3">
    <source>
        <dbReference type="EMBL" id="PSR28774.1"/>
    </source>
</evidence>
<evidence type="ECO:0000256" key="1">
    <source>
        <dbReference type="SAM" id="Phobius"/>
    </source>
</evidence>
<dbReference type="Pfam" id="PF18914">
    <property type="entry name" value="DUF5666"/>
    <property type="match status" value="1"/>
</dbReference>
<evidence type="ECO:0000259" key="2">
    <source>
        <dbReference type="Pfam" id="PF18914"/>
    </source>
</evidence>
<keyword evidence="1" id="KW-0812">Transmembrane</keyword>
<feature type="domain" description="DUF5666" evidence="2">
    <location>
        <begin position="51"/>
        <end position="128"/>
    </location>
</feature>
<dbReference type="EMBL" id="PXYX01000005">
    <property type="protein sequence ID" value="PSR28774.1"/>
    <property type="molecule type" value="Genomic_DNA"/>
</dbReference>
<comment type="caution">
    <text evidence="3">The sequence shown here is derived from an EMBL/GenBank/DDBJ whole genome shotgun (WGS) entry which is preliminary data.</text>
</comment>
<evidence type="ECO:0000313" key="4">
    <source>
        <dbReference type="Proteomes" id="UP000242705"/>
    </source>
</evidence>
<gene>
    <name evidence="3" type="ORF">C7B47_03900</name>
</gene>
<protein>
    <recommendedName>
        <fullName evidence="2">DUF5666 domain-containing protein</fullName>
    </recommendedName>
</protein>
<keyword evidence="1" id="KW-0472">Membrane</keyword>
<dbReference type="InterPro" id="IPR043724">
    <property type="entry name" value="DUF5666"/>
</dbReference>
<dbReference type="AlphaFoldDB" id="A0A1R0IVA9"/>
<sequence length="219" mass="23343">MKQKFSMSRRTAGWLMALLVAFVVVHYAYQKTPSALTRAVTGQPAIQVALRGEITNLNANTVALTLEDPHGDLTTLSRTVQLTDHTQYVMPGEPPLTGASGLKYLQKGYRVFVKGQGTADNQVIAQVIHVSFPPINGTVSALSPSLLTVKVPDQPQLANIALTSHTAIYVPEGDWSKLQVGAPVRVWVIPTTNGNTSGLTALSVMVLSAAKTSATSLKP</sequence>
<accession>A0A1R0IVA9</accession>
<dbReference type="Proteomes" id="UP000242705">
    <property type="component" value="Unassembled WGS sequence"/>
</dbReference>
<proteinExistence type="predicted"/>
<reference evidence="3 4" key="1">
    <citation type="journal article" date="2014" name="BMC Genomics">
        <title>Comparison of environmental and isolate Sulfobacillus genomes reveals diverse carbon, sulfur, nitrogen, and hydrogen metabolisms.</title>
        <authorList>
            <person name="Justice N.B."/>
            <person name="Norman A."/>
            <person name="Brown C.T."/>
            <person name="Singh A."/>
            <person name="Thomas B.C."/>
            <person name="Banfield J.F."/>
        </authorList>
    </citation>
    <scope>NUCLEOTIDE SEQUENCE [LARGE SCALE GENOMIC DNA]</scope>
    <source>
        <strain evidence="3">AMDSBA5</strain>
    </source>
</reference>
<feature type="transmembrane region" description="Helical" evidence="1">
    <location>
        <begin position="12"/>
        <end position="29"/>
    </location>
</feature>
<name>A0A1R0IVA9_SULTH</name>
<keyword evidence="1" id="KW-1133">Transmembrane helix</keyword>
<organism evidence="3 4">
    <name type="scientific">Sulfobacillus thermosulfidooxidans</name>
    <dbReference type="NCBI Taxonomy" id="28034"/>
    <lineage>
        <taxon>Bacteria</taxon>
        <taxon>Bacillati</taxon>
        <taxon>Bacillota</taxon>
        <taxon>Clostridia</taxon>
        <taxon>Eubacteriales</taxon>
        <taxon>Clostridiales Family XVII. Incertae Sedis</taxon>
        <taxon>Sulfobacillus</taxon>
    </lineage>
</organism>
<dbReference type="RefSeq" id="WP_076005212.1">
    <property type="nucleotide sequence ID" value="NZ_MDZD01000002.1"/>
</dbReference>